<feature type="signal peptide" evidence="1">
    <location>
        <begin position="1"/>
        <end position="20"/>
    </location>
</feature>
<evidence type="ECO:0000313" key="3">
    <source>
        <dbReference type="Proteomes" id="UP000193642"/>
    </source>
</evidence>
<proteinExistence type="predicted"/>
<organism evidence="2 3">
    <name type="scientific">Rhizoclosmatium globosum</name>
    <dbReference type="NCBI Taxonomy" id="329046"/>
    <lineage>
        <taxon>Eukaryota</taxon>
        <taxon>Fungi</taxon>
        <taxon>Fungi incertae sedis</taxon>
        <taxon>Chytridiomycota</taxon>
        <taxon>Chytridiomycota incertae sedis</taxon>
        <taxon>Chytridiomycetes</taxon>
        <taxon>Chytridiales</taxon>
        <taxon>Chytriomycetaceae</taxon>
        <taxon>Rhizoclosmatium</taxon>
    </lineage>
</organism>
<feature type="chain" id="PRO_5013276997" evidence="1">
    <location>
        <begin position="21"/>
        <end position="466"/>
    </location>
</feature>
<gene>
    <name evidence="2" type="ORF">BCR33DRAFT_840907</name>
</gene>
<dbReference type="EMBL" id="MCGO01000008">
    <property type="protein sequence ID" value="ORY49816.1"/>
    <property type="molecule type" value="Genomic_DNA"/>
</dbReference>
<dbReference type="Proteomes" id="UP000193642">
    <property type="component" value="Unassembled WGS sequence"/>
</dbReference>
<evidence type="ECO:0000313" key="2">
    <source>
        <dbReference type="EMBL" id="ORY49816.1"/>
    </source>
</evidence>
<dbReference type="AlphaFoldDB" id="A0A1Y2CSE8"/>
<protein>
    <submittedName>
        <fullName evidence="2">Uncharacterized protein</fullName>
    </submittedName>
</protein>
<accession>A0A1Y2CSE8</accession>
<keyword evidence="1" id="KW-0732">Signal</keyword>
<comment type="caution">
    <text evidence="2">The sequence shown here is derived from an EMBL/GenBank/DDBJ whole genome shotgun (WGS) entry which is preliminary data.</text>
</comment>
<sequence length="466" mass="50580">MLSTLIPAVLLSLSVSSVLAGGGAPTTTTTAIPSKPTVPVSAFTESQLYDRHWSTLSTAYSYATQSGKSKILQTRVLPANTFDAGCTGRITPFGLMKDTDDIIDYFYGAFGNNNANNGLVLFPSIVSFQISAFANTGAAAHAFVDLTTITTNVNLASTFAQTPLSQLTCREMRKICGDSYAPTCETLIWPYSVGEAATLNDNTFSAVPLSRNRCKPIDYNAYFTESNPRLFGDTPVPSASAALQTNYQEAKYTVFNTYNLTTYPNNLQIVKTSVVHGIPPPRTFANTTGGRIWPIGTFTNAMDTIEYQFGIFGNQDSRDTAAAIIPVINSFEIKAFVVRGTLRATYPLRVQGFFRLDSAYNIVGYDVQVQNTGLFYAKVGLNTPKWLEQPVLAGLVCDSVAKACTGVDQQYNAQGKPDCFNFLSSVVPFGDNNQVQGDSLACRSIHVNLAFLRPDIHCPMLDLLVE</sequence>
<keyword evidence="3" id="KW-1185">Reference proteome</keyword>
<reference evidence="2 3" key="1">
    <citation type="submission" date="2016-07" db="EMBL/GenBank/DDBJ databases">
        <title>Pervasive Adenine N6-methylation of Active Genes in Fungi.</title>
        <authorList>
            <consortium name="DOE Joint Genome Institute"/>
            <person name="Mondo S.J."/>
            <person name="Dannebaum R.O."/>
            <person name="Kuo R.C."/>
            <person name="Labutti K."/>
            <person name="Haridas S."/>
            <person name="Kuo A."/>
            <person name="Salamov A."/>
            <person name="Ahrendt S.R."/>
            <person name="Lipzen A."/>
            <person name="Sullivan W."/>
            <person name="Andreopoulos W.B."/>
            <person name="Clum A."/>
            <person name="Lindquist E."/>
            <person name="Daum C."/>
            <person name="Ramamoorthy G.K."/>
            <person name="Gryganskyi A."/>
            <person name="Culley D."/>
            <person name="Magnuson J.K."/>
            <person name="James T.Y."/>
            <person name="O'Malley M.A."/>
            <person name="Stajich J.E."/>
            <person name="Spatafora J.W."/>
            <person name="Visel A."/>
            <person name="Grigoriev I.V."/>
        </authorList>
    </citation>
    <scope>NUCLEOTIDE SEQUENCE [LARGE SCALE GENOMIC DNA]</scope>
    <source>
        <strain evidence="2 3">JEL800</strain>
    </source>
</reference>
<evidence type="ECO:0000256" key="1">
    <source>
        <dbReference type="SAM" id="SignalP"/>
    </source>
</evidence>
<dbReference type="OrthoDB" id="2110573at2759"/>
<name>A0A1Y2CSE8_9FUNG</name>